<feature type="region of interest" description="Disordered" evidence="1">
    <location>
        <begin position="67"/>
        <end position="156"/>
    </location>
</feature>
<evidence type="ECO:0000313" key="3">
    <source>
        <dbReference type="Proteomes" id="UP000054270"/>
    </source>
</evidence>
<feature type="compositionally biased region" description="Low complexity" evidence="1">
    <location>
        <begin position="113"/>
        <end position="127"/>
    </location>
</feature>
<dbReference type="AlphaFoldDB" id="A0A0D2P628"/>
<gene>
    <name evidence="2" type="ORF">HYPSUDRAFT_207474</name>
</gene>
<feature type="compositionally biased region" description="Pro residues" evidence="1">
    <location>
        <begin position="67"/>
        <end position="80"/>
    </location>
</feature>
<keyword evidence="3" id="KW-1185">Reference proteome</keyword>
<dbReference type="Proteomes" id="UP000054270">
    <property type="component" value="Unassembled WGS sequence"/>
</dbReference>
<dbReference type="EMBL" id="KN817632">
    <property type="protein sequence ID" value="KJA15875.1"/>
    <property type="molecule type" value="Genomic_DNA"/>
</dbReference>
<accession>A0A0D2P628</accession>
<evidence type="ECO:0000256" key="1">
    <source>
        <dbReference type="SAM" id="MobiDB-lite"/>
    </source>
</evidence>
<proteinExistence type="predicted"/>
<protein>
    <submittedName>
        <fullName evidence="2">Uncharacterized protein</fullName>
    </submittedName>
</protein>
<feature type="compositionally biased region" description="Polar residues" evidence="1">
    <location>
        <begin position="85"/>
        <end position="95"/>
    </location>
</feature>
<sequence>MNALTSRNQRIRIDGNVSAHTIQSISRLHAQVSLATPTGPTTSPFSIETTKAIRVFTKFLLDLPEFLPPHSVPSPVPSPVLSPSGTLDTSKQVADQPSALSLSAPILPPSAPNPSTTNPSTTNKGPSTPVPSTTDAVPSAPIVSKGSKGGRRKPQT</sequence>
<name>A0A0D2P628_HYPSF</name>
<reference evidence="3" key="1">
    <citation type="submission" date="2014-04" db="EMBL/GenBank/DDBJ databases">
        <title>Evolutionary Origins and Diversification of the Mycorrhizal Mutualists.</title>
        <authorList>
            <consortium name="DOE Joint Genome Institute"/>
            <consortium name="Mycorrhizal Genomics Consortium"/>
            <person name="Kohler A."/>
            <person name="Kuo A."/>
            <person name="Nagy L.G."/>
            <person name="Floudas D."/>
            <person name="Copeland A."/>
            <person name="Barry K.W."/>
            <person name="Cichocki N."/>
            <person name="Veneault-Fourrey C."/>
            <person name="LaButti K."/>
            <person name="Lindquist E.A."/>
            <person name="Lipzen A."/>
            <person name="Lundell T."/>
            <person name="Morin E."/>
            <person name="Murat C."/>
            <person name="Riley R."/>
            <person name="Ohm R."/>
            <person name="Sun H."/>
            <person name="Tunlid A."/>
            <person name="Henrissat B."/>
            <person name="Grigoriev I.V."/>
            <person name="Hibbett D.S."/>
            <person name="Martin F."/>
        </authorList>
    </citation>
    <scope>NUCLEOTIDE SEQUENCE [LARGE SCALE GENOMIC DNA]</scope>
    <source>
        <strain evidence="3">FD-334 SS-4</strain>
    </source>
</reference>
<organism evidence="2 3">
    <name type="scientific">Hypholoma sublateritium (strain FD-334 SS-4)</name>
    <dbReference type="NCBI Taxonomy" id="945553"/>
    <lineage>
        <taxon>Eukaryota</taxon>
        <taxon>Fungi</taxon>
        <taxon>Dikarya</taxon>
        <taxon>Basidiomycota</taxon>
        <taxon>Agaricomycotina</taxon>
        <taxon>Agaricomycetes</taxon>
        <taxon>Agaricomycetidae</taxon>
        <taxon>Agaricales</taxon>
        <taxon>Agaricineae</taxon>
        <taxon>Strophariaceae</taxon>
        <taxon>Hypholoma</taxon>
    </lineage>
</organism>
<evidence type="ECO:0000313" key="2">
    <source>
        <dbReference type="EMBL" id="KJA15875.1"/>
    </source>
</evidence>